<accession>A0ABT3FTH9</accession>
<proteinExistence type="predicted"/>
<gene>
    <name evidence="2" type="ORF">OKA04_19245</name>
</gene>
<dbReference type="InterPro" id="IPR029060">
    <property type="entry name" value="PIN-like_dom_sf"/>
</dbReference>
<dbReference type="Gene3D" id="3.40.50.1010">
    <property type="entry name" value="5'-nuclease"/>
    <property type="match status" value="1"/>
</dbReference>
<dbReference type="Pfam" id="PF01850">
    <property type="entry name" value="PIN"/>
    <property type="match status" value="1"/>
</dbReference>
<dbReference type="Proteomes" id="UP001207930">
    <property type="component" value="Unassembled WGS sequence"/>
</dbReference>
<dbReference type="InterPro" id="IPR002716">
    <property type="entry name" value="PIN_dom"/>
</dbReference>
<evidence type="ECO:0000259" key="1">
    <source>
        <dbReference type="Pfam" id="PF01850"/>
    </source>
</evidence>
<dbReference type="SUPFAM" id="SSF88723">
    <property type="entry name" value="PIN domain-like"/>
    <property type="match status" value="1"/>
</dbReference>
<reference evidence="2 3" key="1">
    <citation type="submission" date="2022-10" db="EMBL/GenBank/DDBJ databases">
        <title>Luteolibacter flavescens strain MCCC 1K03193, whole genome shotgun sequencing project.</title>
        <authorList>
            <person name="Zhao G."/>
            <person name="Shen L."/>
        </authorList>
    </citation>
    <scope>NUCLEOTIDE SEQUENCE [LARGE SCALE GENOMIC DNA]</scope>
    <source>
        <strain evidence="2 3">MCCC 1K03193</strain>
    </source>
</reference>
<dbReference type="RefSeq" id="WP_264502837.1">
    <property type="nucleotide sequence ID" value="NZ_JAPDDS010000012.1"/>
</dbReference>
<protein>
    <submittedName>
        <fullName evidence="2">PIN domain-containing protein</fullName>
    </submittedName>
</protein>
<name>A0ABT3FTH9_9BACT</name>
<keyword evidence="3" id="KW-1185">Reference proteome</keyword>
<dbReference type="EMBL" id="JAPDDS010000012">
    <property type="protein sequence ID" value="MCW1886884.1"/>
    <property type="molecule type" value="Genomic_DNA"/>
</dbReference>
<organism evidence="2 3">
    <name type="scientific">Luteolibacter flavescens</name>
    <dbReference type="NCBI Taxonomy" id="1859460"/>
    <lineage>
        <taxon>Bacteria</taxon>
        <taxon>Pseudomonadati</taxon>
        <taxon>Verrucomicrobiota</taxon>
        <taxon>Verrucomicrobiia</taxon>
        <taxon>Verrucomicrobiales</taxon>
        <taxon>Verrucomicrobiaceae</taxon>
        <taxon>Luteolibacter</taxon>
    </lineage>
</organism>
<evidence type="ECO:0000313" key="3">
    <source>
        <dbReference type="Proteomes" id="UP001207930"/>
    </source>
</evidence>
<sequence length="145" mass="16367">MTPAVDLPDLNVWLALSFSGHTHHERALDYWNDQRQDLVAFCGVTLIGLPRLLTTGPVMFGDPFSPEVAARKCQELLSLPDVLFIQDEEGLFGRLDDWSKASFFRPKLWTDAWLAALAVENECRLVSFDADFSKFPGVDFLHLTP</sequence>
<feature type="domain" description="PIN" evidence="1">
    <location>
        <begin position="8"/>
        <end position="136"/>
    </location>
</feature>
<dbReference type="InterPro" id="IPR006226">
    <property type="entry name" value="Mtu_PIN"/>
</dbReference>
<comment type="caution">
    <text evidence="2">The sequence shown here is derived from an EMBL/GenBank/DDBJ whole genome shotgun (WGS) entry which is preliminary data.</text>
</comment>
<evidence type="ECO:0000313" key="2">
    <source>
        <dbReference type="EMBL" id="MCW1886884.1"/>
    </source>
</evidence>
<dbReference type="NCBIfam" id="TIGR00028">
    <property type="entry name" value="Mtu_PIN_fam"/>
    <property type="match status" value="1"/>
</dbReference>